<protein>
    <submittedName>
        <fullName evidence="2">Uncharacterized protein</fullName>
    </submittedName>
</protein>
<name>A0A6J4V5R4_9BACT</name>
<organism evidence="2">
    <name type="scientific">uncultured Thermomicrobiales bacterium</name>
    <dbReference type="NCBI Taxonomy" id="1645740"/>
    <lineage>
        <taxon>Bacteria</taxon>
        <taxon>Pseudomonadati</taxon>
        <taxon>Thermomicrobiota</taxon>
        <taxon>Thermomicrobia</taxon>
        <taxon>Thermomicrobiales</taxon>
        <taxon>environmental samples</taxon>
    </lineage>
</organism>
<dbReference type="AlphaFoldDB" id="A0A6J4V5R4"/>
<evidence type="ECO:0000256" key="1">
    <source>
        <dbReference type="SAM" id="MobiDB-lite"/>
    </source>
</evidence>
<feature type="non-terminal residue" evidence="2">
    <location>
        <position position="1"/>
    </location>
</feature>
<reference evidence="2" key="1">
    <citation type="submission" date="2020-02" db="EMBL/GenBank/DDBJ databases">
        <authorList>
            <person name="Meier V. D."/>
        </authorList>
    </citation>
    <scope>NUCLEOTIDE SEQUENCE</scope>
    <source>
        <strain evidence="2">AVDCRST_MAG33</strain>
    </source>
</reference>
<sequence>LRRDDALRGDRAAALRRGRVPDLVAPGIDTALPADDPARRGRQRHRATDAGRGSGGVRPLRGPGLPRIRRRCPERDRQWPGIRACLGITIRRGLPARLVPDRNRRSARV</sequence>
<feature type="compositionally biased region" description="Low complexity" evidence="1">
    <location>
        <begin position="57"/>
        <end position="66"/>
    </location>
</feature>
<accession>A0A6J4V5R4</accession>
<dbReference type="EMBL" id="CADCWK010000284">
    <property type="protein sequence ID" value="CAA9570252.1"/>
    <property type="molecule type" value="Genomic_DNA"/>
</dbReference>
<proteinExistence type="predicted"/>
<feature type="non-terminal residue" evidence="2">
    <location>
        <position position="109"/>
    </location>
</feature>
<gene>
    <name evidence="2" type="ORF">AVDCRST_MAG33-2451</name>
</gene>
<feature type="region of interest" description="Disordered" evidence="1">
    <location>
        <begin position="25"/>
        <end position="69"/>
    </location>
</feature>
<evidence type="ECO:0000313" key="2">
    <source>
        <dbReference type="EMBL" id="CAA9570252.1"/>
    </source>
</evidence>